<feature type="transmembrane region" description="Helical" evidence="5">
    <location>
        <begin position="296"/>
        <end position="318"/>
    </location>
</feature>
<dbReference type="EMBL" id="CAJVPP010001073">
    <property type="protein sequence ID" value="CAG8532338.1"/>
    <property type="molecule type" value="Genomic_DNA"/>
</dbReference>
<dbReference type="Gene3D" id="1.20.1250.20">
    <property type="entry name" value="MFS general substrate transporter like domains"/>
    <property type="match status" value="2"/>
</dbReference>
<evidence type="ECO:0000313" key="8">
    <source>
        <dbReference type="Proteomes" id="UP000789375"/>
    </source>
</evidence>
<dbReference type="PROSITE" id="PS00217">
    <property type="entry name" value="SUGAR_TRANSPORT_2"/>
    <property type="match status" value="1"/>
</dbReference>
<proteinExistence type="predicted"/>
<keyword evidence="8" id="KW-1185">Reference proteome</keyword>
<dbReference type="PROSITE" id="PS50850">
    <property type="entry name" value="MFS"/>
    <property type="match status" value="1"/>
</dbReference>
<feature type="transmembrane region" description="Helical" evidence="5">
    <location>
        <begin position="90"/>
        <end position="111"/>
    </location>
</feature>
<name>A0A9N9FGY6_FUNMO</name>
<keyword evidence="3 5" id="KW-1133">Transmembrane helix</keyword>
<dbReference type="InterPro" id="IPR011701">
    <property type="entry name" value="MFS"/>
</dbReference>
<evidence type="ECO:0000256" key="4">
    <source>
        <dbReference type="ARBA" id="ARBA00023136"/>
    </source>
</evidence>
<dbReference type="InterPro" id="IPR020846">
    <property type="entry name" value="MFS_dom"/>
</dbReference>
<reference evidence="7" key="1">
    <citation type="submission" date="2021-06" db="EMBL/GenBank/DDBJ databases">
        <authorList>
            <person name="Kallberg Y."/>
            <person name="Tangrot J."/>
            <person name="Rosling A."/>
        </authorList>
    </citation>
    <scope>NUCLEOTIDE SEQUENCE</scope>
    <source>
        <strain evidence="7">87-6 pot B 2015</strain>
    </source>
</reference>
<dbReference type="CDD" id="cd17316">
    <property type="entry name" value="MFS_SV2_like"/>
    <property type="match status" value="1"/>
</dbReference>
<dbReference type="Pfam" id="PF07690">
    <property type="entry name" value="MFS_1"/>
    <property type="match status" value="1"/>
</dbReference>
<comment type="caution">
    <text evidence="7">The sequence shown here is derived from an EMBL/GenBank/DDBJ whole genome shotgun (WGS) entry which is preliminary data.</text>
</comment>
<dbReference type="InterPro" id="IPR036259">
    <property type="entry name" value="MFS_trans_sf"/>
</dbReference>
<dbReference type="PANTHER" id="PTHR23508">
    <property type="entry name" value="CARBOXYLIC ACID TRANSPORTER PROTEIN HOMOLOG"/>
    <property type="match status" value="1"/>
</dbReference>
<keyword evidence="2 5" id="KW-0812">Transmembrane</keyword>
<dbReference type="SUPFAM" id="SSF103473">
    <property type="entry name" value="MFS general substrate transporter"/>
    <property type="match status" value="1"/>
</dbReference>
<feature type="transmembrane region" description="Helical" evidence="5">
    <location>
        <begin position="260"/>
        <end position="276"/>
    </location>
</feature>
<dbReference type="GO" id="GO:0005886">
    <property type="term" value="C:plasma membrane"/>
    <property type="evidence" value="ECO:0007669"/>
    <property type="project" value="TreeGrafter"/>
</dbReference>
<feature type="transmembrane region" description="Helical" evidence="5">
    <location>
        <begin position="206"/>
        <end position="225"/>
    </location>
</feature>
<feature type="transmembrane region" description="Helical" evidence="5">
    <location>
        <begin position="418"/>
        <end position="439"/>
    </location>
</feature>
<feature type="transmembrane region" description="Helical" evidence="5">
    <location>
        <begin position="123"/>
        <end position="141"/>
    </location>
</feature>
<evidence type="ECO:0000313" key="7">
    <source>
        <dbReference type="EMBL" id="CAG8532338.1"/>
    </source>
</evidence>
<comment type="subcellular location">
    <subcellularLocation>
        <location evidence="1">Membrane</location>
        <topology evidence="1">Multi-pass membrane protein</topology>
    </subcellularLocation>
</comment>
<accession>A0A9N9FGY6</accession>
<feature type="transmembrane region" description="Helical" evidence="5">
    <location>
        <begin position="325"/>
        <end position="343"/>
    </location>
</feature>
<organism evidence="7 8">
    <name type="scientific">Funneliformis mosseae</name>
    <name type="common">Endomycorrhizal fungus</name>
    <name type="synonym">Glomus mosseae</name>
    <dbReference type="NCBI Taxonomy" id="27381"/>
    <lineage>
        <taxon>Eukaryota</taxon>
        <taxon>Fungi</taxon>
        <taxon>Fungi incertae sedis</taxon>
        <taxon>Mucoromycota</taxon>
        <taxon>Glomeromycotina</taxon>
        <taxon>Glomeromycetes</taxon>
        <taxon>Glomerales</taxon>
        <taxon>Glomeraceae</taxon>
        <taxon>Funneliformis</taxon>
    </lineage>
</organism>
<dbReference type="Proteomes" id="UP000789375">
    <property type="component" value="Unassembled WGS sequence"/>
</dbReference>
<evidence type="ECO:0000256" key="5">
    <source>
        <dbReference type="SAM" id="Phobius"/>
    </source>
</evidence>
<dbReference type="GO" id="GO:0046943">
    <property type="term" value="F:carboxylic acid transmembrane transporter activity"/>
    <property type="evidence" value="ECO:0007669"/>
    <property type="project" value="TreeGrafter"/>
</dbReference>
<dbReference type="AlphaFoldDB" id="A0A9N9FGY6"/>
<dbReference type="PANTHER" id="PTHR23508:SF10">
    <property type="entry name" value="CARBOXYLIC ACID TRANSPORTER PROTEIN HOMOLOG"/>
    <property type="match status" value="1"/>
</dbReference>
<gene>
    <name evidence="7" type="ORF">FMOSSE_LOCUS5569</name>
</gene>
<evidence type="ECO:0000256" key="2">
    <source>
        <dbReference type="ARBA" id="ARBA00022692"/>
    </source>
</evidence>
<sequence>MEETNQSSQNVSQNKAATVLEISNIRVIKNEKNQIPNPWKLLTSLNKQQQITFVAAFLGWTLDAFDFFTLVFSVPYIAEEFHLEPSDITASITITLFFRPLGAAIFGLLADRYGRRIPLMADIILYSVMELASGFAPNLLVLNIIRAIFGIAMGGEWGLGTALAMEILPPESRGLFSGILQQGYATGFLLASLLNYAVIDRIGWRAMFWIGSFPAILVIFIRFFVKESPVWEAHRKVEKSIGKTFLNSTKLALKLHWKRFIYCVILMACFSLMSHGTQDLYPTFLKVQLGYTSSQVTILTVVANIGAIIGGLTCGYMSQLYGRKITIVVSVILAACFMSLYILPRQFGWLIVGAFAVYFFVQGALGVVPAHLNELSPPELRGTFPGLTYQLGSLIAASSAQIEAKLGEKFKKNGTPNYGLIIVLLSVIVMTLLAIITLLGKENKDINFIEQVEQHIIINKEKVKGKGQDEREMVVISDA</sequence>
<feature type="transmembrane region" description="Helical" evidence="5">
    <location>
        <begin position="175"/>
        <end position="194"/>
    </location>
</feature>
<evidence type="ECO:0000256" key="1">
    <source>
        <dbReference type="ARBA" id="ARBA00004141"/>
    </source>
</evidence>
<feature type="domain" description="Major facilitator superfamily (MFS) profile" evidence="6">
    <location>
        <begin position="52"/>
        <end position="444"/>
    </location>
</feature>
<evidence type="ECO:0000259" key="6">
    <source>
        <dbReference type="PROSITE" id="PS50850"/>
    </source>
</evidence>
<feature type="transmembrane region" description="Helical" evidence="5">
    <location>
        <begin position="51"/>
        <end position="78"/>
    </location>
</feature>
<keyword evidence="4 5" id="KW-0472">Membrane</keyword>
<dbReference type="InterPro" id="IPR005829">
    <property type="entry name" value="Sugar_transporter_CS"/>
</dbReference>
<protein>
    <submittedName>
        <fullName evidence="7">10479_t:CDS:1</fullName>
    </submittedName>
</protein>
<evidence type="ECO:0000256" key="3">
    <source>
        <dbReference type="ARBA" id="ARBA00022989"/>
    </source>
</evidence>
<feature type="transmembrane region" description="Helical" evidence="5">
    <location>
        <begin position="349"/>
        <end position="372"/>
    </location>
</feature>